<sequence length="70" mass="8265">MVYIRFETFRENLRCREFPDTLCNPKPLFQTSGHRIQFRIDHLTDLRSRAPGIPIMDLIFSRLGQALITT</sequence>
<dbReference type="AlphaFoldDB" id="A0A2W7QGA3"/>
<keyword evidence="2" id="KW-1185">Reference proteome</keyword>
<evidence type="ECO:0000313" key="1">
    <source>
        <dbReference type="EMBL" id="PZX47558.1"/>
    </source>
</evidence>
<protein>
    <submittedName>
        <fullName evidence="1">Uncharacterized protein</fullName>
    </submittedName>
</protein>
<dbReference type="EMBL" id="QKZT01000024">
    <property type="protein sequence ID" value="PZX47558.1"/>
    <property type="molecule type" value="Genomic_DNA"/>
</dbReference>
<name>A0A2W7QGA3_9BACT</name>
<accession>A0A2W7QGA3</accession>
<gene>
    <name evidence="1" type="ORF">LV85_03907</name>
</gene>
<comment type="caution">
    <text evidence="1">The sequence shown here is derived from an EMBL/GenBank/DDBJ whole genome shotgun (WGS) entry which is preliminary data.</text>
</comment>
<reference evidence="1 2" key="1">
    <citation type="submission" date="2018-06" db="EMBL/GenBank/DDBJ databases">
        <title>Genomic Encyclopedia of Archaeal and Bacterial Type Strains, Phase II (KMG-II): from individual species to whole genera.</title>
        <authorList>
            <person name="Goeker M."/>
        </authorList>
    </citation>
    <scope>NUCLEOTIDE SEQUENCE [LARGE SCALE GENOMIC DNA]</scope>
    <source>
        <strain evidence="1 2">DSM 19830</strain>
    </source>
</reference>
<organism evidence="1 2">
    <name type="scientific">Algoriphagus chordae</name>
    <dbReference type="NCBI Taxonomy" id="237019"/>
    <lineage>
        <taxon>Bacteria</taxon>
        <taxon>Pseudomonadati</taxon>
        <taxon>Bacteroidota</taxon>
        <taxon>Cytophagia</taxon>
        <taxon>Cytophagales</taxon>
        <taxon>Cyclobacteriaceae</taxon>
        <taxon>Algoriphagus</taxon>
    </lineage>
</organism>
<proteinExistence type="predicted"/>
<dbReference type="Proteomes" id="UP000248882">
    <property type="component" value="Unassembled WGS sequence"/>
</dbReference>
<evidence type="ECO:0000313" key="2">
    <source>
        <dbReference type="Proteomes" id="UP000248882"/>
    </source>
</evidence>